<feature type="compositionally biased region" description="Polar residues" evidence="1">
    <location>
        <begin position="173"/>
        <end position="215"/>
    </location>
</feature>
<keyword evidence="5" id="KW-1185">Reference proteome</keyword>
<dbReference type="Gene3D" id="4.10.75.10">
    <property type="entry name" value="Elafin-like"/>
    <property type="match status" value="1"/>
</dbReference>
<dbReference type="Pfam" id="PF00095">
    <property type="entry name" value="WAP"/>
    <property type="match status" value="1"/>
</dbReference>
<dbReference type="InterPro" id="IPR008197">
    <property type="entry name" value="WAP_dom"/>
</dbReference>
<name>A0AAV7P1S1_PLEWA</name>
<dbReference type="SMART" id="SM00217">
    <property type="entry name" value="WAP"/>
    <property type="match status" value="1"/>
</dbReference>
<protein>
    <recommendedName>
        <fullName evidence="3">WAP domain-containing protein</fullName>
    </recommendedName>
</protein>
<comment type="caution">
    <text evidence="4">The sequence shown here is derived from an EMBL/GenBank/DDBJ whole genome shotgun (WGS) entry which is preliminary data.</text>
</comment>
<feature type="chain" id="PRO_5043664248" description="WAP domain-containing protein" evidence="2">
    <location>
        <begin position="19"/>
        <end position="215"/>
    </location>
</feature>
<dbReference type="GO" id="GO:0005576">
    <property type="term" value="C:extracellular region"/>
    <property type="evidence" value="ECO:0007669"/>
    <property type="project" value="InterPro"/>
</dbReference>
<organism evidence="4 5">
    <name type="scientific">Pleurodeles waltl</name>
    <name type="common">Iberian ribbed newt</name>
    <dbReference type="NCBI Taxonomy" id="8319"/>
    <lineage>
        <taxon>Eukaryota</taxon>
        <taxon>Metazoa</taxon>
        <taxon>Chordata</taxon>
        <taxon>Craniata</taxon>
        <taxon>Vertebrata</taxon>
        <taxon>Euteleostomi</taxon>
        <taxon>Amphibia</taxon>
        <taxon>Batrachia</taxon>
        <taxon>Caudata</taxon>
        <taxon>Salamandroidea</taxon>
        <taxon>Salamandridae</taxon>
        <taxon>Pleurodelinae</taxon>
        <taxon>Pleurodeles</taxon>
    </lineage>
</organism>
<feature type="signal peptide" evidence="2">
    <location>
        <begin position="1"/>
        <end position="18"/>
    </location>
</feature>
<evidence type="ECO:0000256" key="2">
    <source>
        <dbReference type="SAM" id="SignalP"/>
    </source>
</evidence>
<feature type="region of interest" description="Disordered" evidence="1">
    <location>
        <begin position="161"/>
        <end position="215"/>
    </location>
</feature>
<evidence type="ECO:0000259" key="3">
    <source>
        <dbReference type="SMART" id="SM00217"/>
    </source>
</evidence>
<dbReference type="EMBL" id="JANPWB010000011">
    <property type="protein sequence ID" value="KAJ1122235.1"/>
    <property type="molecule type" value="Genomic_DNA"/>
</dbReference>
<sequence length="215" mass="23322">MWGAALALLWALSVGTLALRDGYTTADSMEAFYSEDEGQSLIFPGASNKLWLPGLHEPVTHHHEREDKRGDCIEGEECPVCREGGMACVHHNCSNHSECEGALKCCRTLCGKRCMLPEFKLPCGSDHNCPASTSCCYDGSCDSDCPIPPTTSISQQYSTALPTVEGSGDHPSSVHSLTHNQNDSQSTTEEINQPHSPTEESSNAFTTNEDGNYHK</sequence>
<evidence type="ECO:0000313" key="4">
    <source>
        <dbReference type="EMBL" id="KAJ1122235.1"/>
    </source>
</evidence>
<proteinExistence type="predicted"/>
<reference evidence="4" key="1">
    <citation type="journal article" date="2022" name="bioRxiv">
        <title>Sequencing and chromosome-scale assembly of the giantPleurodeles waltlgenome.</title>
        <authorList>
            <person name="Brown T."/>
            <person name="Elewa A."/>
            <person name="Iarovenko S."/>
            <person name="Subramanian E."/>
            <person name="Araus A.J."/>
            <person name="Petzold A."/>
            <person name="Susuki M."/>
            <person name="Suzuki K.-i.T."/>
            <person name="Hayashi T."/>
            <person name="Toyoda A."/>
            <person name="Oliveira C."/>
            <person name="Osipova E."/>
            <person name="Leigh N.D."/>
            <person name="Simon A."/>
            <person name="Yun M.H."/>
        </authorList>
    </citation>
    <scope>NUCLEOTIDE SEQUENCE</scope>
    <source>
        <strain evidence="4">20211129_DDA</strain>
        <tissue evidence="4">Liver</tissue>
    </source>
</reference>
<dbReference type="Proteomes" id="UP001066276">
    <property type="component" value="Chromosome 7"/>
</dbReference>
<keyword evidence="2" id="KW-0732">Signal</keyword>
<feature type="domain" description="WAP" evidence="3">
    <location>
        <begin position="68"/>
        <end position="118"/>
    </location>
</feature>
<accession>A0AAV7P1S1</accession>
<dbReference type="GO" id="GO:0030414">
    <property type="term" value="F:peptidase inhibitor activity"/>
    <property type="evidence" value="ECO:0007669"/>
    <property type="project" value="InterPro"/>
</dbReference>
<evidence type="ECO:0000313" key="5">
    <source>
        <dbReference type="Proteomes" id="UP001066276"/>
    </source>
</evidence>
<gene>
    <name evidence="4" type="ORF">NDU88_000737</name>
</gene>
<evidence type="ECO:0000256" key="1">
    <source>
        <dbReference type="SAM" id="MobiDB-lite"/>
    </source>
</evidence>
<dbReference type="InterPro" id="IPR036645">
    <property type="entry name" value="Elafin-like_sf"/>
</dbReference>
<dbReference type="AlphaFoldDB" id="A0AAV7P1S1"/>